<dbReference type="OrthoDB" id="2623542at2"/>
<dbReference type="Proteomes" id="UP000318102">
    <property type="component" value="Unassembled WGS sequence"/>
</dbReference>
<accession>A0A559IZM6</accession>
<evidence type="ECO:0000313" key="1">
    <source>
        <dbReference type="EMBL" id="TVX93072.1"/>
    </source>
</evidence>
<reference evidence="1 2" key="1">
    <citation type="submission" date="2019-07" db="EMBL/GenBank/DDBJ databases">
        <authorList>
            <person name="Kim J."/>
        </authorList>
    </citation>
    <scope>NUCLEOTIDE SEQUENCE [LARGE SCALE GENOMIC DNA]</scope>
    <source>
        <strain evidence="1 2">N4</strain>
    </source>
</reference>
<evidence type="ECO:0000313" key="2">
    <source>
        <dbReference type="Proteomes" id="UP000318102"/>
    </source>
</evidence>
<comment type="caution">
    <text evidence="1">The sequence shown here is derived from an EMBL/GenBank/DDBJ whole genome shotgun (WGS) entry which is preliminary data.</text>
</comment>
<evidence type="ECO:0008006" key="3">
    <source>
        <dbReference type="Google" id="ProtNLM"/>
    </source>
</evidence>
<keyword evidence="2" id="KW-1185">Reference proteome</keyword>
<sequence length="236" mass="27175">MHYMKSYFSVPLDEGNDDFSFTVNDLLFVQNWNPFKKVEVPRYFTKKGLYTVPLSLENCDEGLQSFELVQPWHLVNKALIAKIESENYGHMISFKSIDLKISISNAKYEIIDLVNTTEETRHVFAVEVETRKVVVLALKDVCVIELFDTKNGYRVPSFLTHLGLYEPGLTLRQCKDVFPFLTQIDSGVLANVENIKQIEITPYGQVVHFYDSEYTTSIGKTMAKRFRGIVPIIETR</sequence>
<organism evidence="1 2">
    <name type="scientific">Paenibacillus agilis</name>
    <dbReference type="NCBI Taxonomy" id="3020863"/>
    <lineage>
        <taxon>Bacteria</taxon>
        <taxon>Bacillati</taxon>
        <taxon>Bacillota</taxon>
        <taxon>Bacilli</taxon>
        <taxon>Bacillales</taxon>
        <taxon>Paenibacillaceae</taxon>
        <taxon>Paenibacillus</taxon>
    </lineage>
</organism>
<dbReference type="RefSeq" id="WP_144989197.1">
    <property type="nucleotide sequence ID" value="NZ_VNJK01000001.1"/>
</dbReference>
<gene>
    <name evidence="1" type="ORF">FPZ44_08365</name>
</gene>
<dbReference type="AlphaFoldDB" id="A0A559IZM6"/>
<dbReference type="EMBL" id="VNJK01000001">
    <property type="protein sequence ID" value="TVX93072.1"/>
    <property type="molecule type" value="Genomic_DNA"/>
</dbReference>
<proteinExistence type="predicted"/>
<protein>
    <recommendedName>
        <fullName evidence="3">HTH LytTR-type domain-containing protein</fullName>
    </recommendedName>
</protein>
<name>A0A559IZM6_9BACL</name>